<name>A0A1F4TN96_UNCSA</name>
<dbReference type="PANTHER" id="PTHR10192">
    <property type="entry name" value="MOLYBDOPTERIN BIOSYNTHESIS PROTEIN"/>
    <property type="match status" value="1"/>
</dbReference>
<evidence type="ECO:0000256" key="7">
    <source>
        <dbReference type="ARBA" id="ARBA00022723"/>
    </source>
</evidence>
<evidence type="ECO:0000256" key="5">
    <source>
        <dbReference type="ARBA" id="ARBA00022505"/>
    </source>
</evidence>
<comment type="cofactor">
    <cofactor evidence="1 11">
        <name>Mg(2+)</name>
        <dbReference type="ChEBI" id="CHEBI:18420"/>
    </cofactor>
</comment>
<evidence type="ECO:0000256" key="1">
    <source>
        <dbReference type="ARBA" id="ARBA00001946"/>
    </source>
</evidence>
<dbReference type="NCBIfam" id="TIGR00177">
    <property type="entry name" value="molyb_syn"/>
    <property type="match status" value="1"/>
</dbReference>
<dbReference type="Pfam" id="PF00994">
    <property type="entry name" value="MoCF_biosynth"/>
    <property type="match status" value="1"/>
</dbReference>
<dbReference type="EC" id="2.10.1.1" evidence="11"/>
<dbReference type="SUPFAM" id="SSF63882">
    <property type="entry name" value="MoeA N-terminal region -like"/>
    <property type="match status" value="1"/>
</dbReference>
<dbReference type="InterPro" id="IPR038987">
    <property type="entry name" value="MoeA-like"/>
</dbReference>
<protein>
    <recommendedName>
        <fullName evidence="11">Molybdopterin molybdenumtransferase</fullName>
        <ecNumber evidence="11">2.10.1.1</ecNumber>
    </recommendedName>
</protein>
<dbReference type="GO" id="GO:0006777">
    <property type="term" value="P:Mo-molybdopterin cofactor biosynthetic process"/>
    <property type="evidence" value="ECO:0007669"/>
    <property type="project" value="UniProtKB-UniRule"/>
</dbReference>
<dbReference type="PANTHER" id="PTHR10192:SF5">
    <property type="entry name" value="GEPHYRIN"/>
    <property type="match status" value="1"/>
</dbReference>
<dbReference type="SMART" id="SM00852">
    <property type="entry name" value="MoCF_biosynth"/>
    <property type="match status" value="1"/>
</dbReference>
<evidence type="ECO:0000256" key="3">
    <source>
        <dbReference type="ARBA" id="ARBA00005046"/>
    </source>
</evidence>
<dbReference type="GO" id="GO:0005829">
    <property type="term" value="C:cytosol"/>
    <property type="evidence" value="ECO:0007669"/>
    <property type="project" value="TreeGrafter"/>
</dbReference>
<dbReference type="EMBL" id="MEUI01000021">
    <property type="protein sequence ID" value="OGC34178.1"/>
    <property type="molecule type" value="Genomic_DNA"/>
</dbReference>
<dbReference type="Gene3D" id="2.170.190.11">
    <property type="entry name" value="Molybdopterin biosynthesis moea protein, domain 3"/>
    <property type="match status" value="1"/>
</dbReference>
<dbReference type="UniPathway" id="UPA00344"/>
<dbReference type="Gene3D" id="3.40.980.10">
    <property type="entry name" value="MoaB/Mog-like domain"/>
    <property type="match status" value="1"/>
</dbReference>
<accession>A0A1F4TN96</accession>
<feature type="domain" description="MoaB/Mog" evidence="12">
    <location>
        <begin position="171"/>
        <end position="309"/>
    </location>
</feature>
<dbReference type="PROSITE" id="PS01079">
    <property type="entry name" value="MOCF_BIOSYNTHESIS_2"/>
    <property type="match status" value="1"/>
</dbReference>
<reference evidence="13 14" key="1">
    <citation type="journal article" date="2016" name="Nat. Commun.">
        <title>Thousands of microbial genomes shed light on interconnected biogeochemical processes in an aquifer system.</title>
        <authorList>
            <person name="Anantharaman K."/>
            <person name="Brown C.T."/>
            <person name="Hug L.A."/>
            <person name="Sharon I."/>
            <person name="Castelle C.J."/>
            <person name="Probst A.J."/>
            <person name="Thomas B.C."/>
            <person name="Singh A."/>
            <person name="Wilkins M.J."/>
            <person name="Karaoz U."/>
            <person name="Brodie E.L."/>
            <person name="Williams K.H."/>
            <person name="Hubbard S.S."/>
            <person name="Banfield J.F."/>
        </authorList>
    </citation>
    <scope>NUCLEOTIDE SEQUENCE [LARGE SCALE GENOMIC DNA]</scope>
</reference>
<dbReference type="InterPro" id="IPR036688">
    <property type="entry name" value="MoeA_C_domain_IV_sf"/>
</dbReference>
<keyword evidence="8 11" id="KW-0460">Magnesium</keyword>
<dbReference type="Gene3D" id="2.40.340.10">
    <property type="entry name" value="MoeA, C-terminal, domain IV"/>
    <property type="match status" value="1"/>
</dbReference>
<dbReference type="FunFam" id="2.170.190.11:FF:000001">
    <property type="entry name" value="Molybdopterin molybdenumtransferase"/>
    <property type="match status" value="1"/>
</dbReference>
<keyword evidence="6 11" id="KW-0808">Transferase</keyword>
<dbReference type="CDD" id="cd00887">
    <property type="entry name" value="MoeA"/>
    <property type="match status" value="1"/>
</dbReference>
<sequence length="389" mass="42774">MIKPDQALKIILSQAQVLGVEAVTLNQSLGRVLAEKIYSDLDIPAFNRSAMDGFAVNSKDTSKVFEIIEDIPAGYVPRKKIRFGRCSRIMTGAMLPRGADKVVKVEDTKLAANGLQLTAFEKKTNVSLKGEDVKNGQLILEKGTKIRPQEAAMLATVGKTKIKVYCQPKVVVVSTGSELVEPACKPKLGQIRNSNGHMLMLQLKRLGIKAKYLGIARDNFLATKKLVEKGLKQADILILSGGVSVGDYDFVEAVLRKCGVKILFNKVAIKPGKPTTFGIKKNKVVFGLPGNPVSVLVIFELFVRPFIDALVSQPNKDRFKQYQLLLDFKRKSAMREQYFPVTIEERGVRPIKFHGSAHMQALTQASGIMLVPSGKTSIKKGTQVNVRPI</sequence>
<dbReference type="GO" id="GO:0061599">
    <property type="term" value="F:molybdopterin molybdotransferase activity"/>
    <property type="evidence" value="ECO:0007669"/>
    <property type="project" value="UniProtKB-UniRule"/>
</dbReference>
<dbReference type="AlphaFoldDB" id="A0A1F4TN96"/>
<keyword evidence="9 11" id="KW-0501">Molybdenum cofactor biosynthesis</keyword>
<dbReference type="Gene3D" id="3.90.105.10">
    <property type="entry name" value="Molybdopterin biosynthesis moea protein, domain 2"/>
    <property type="match status" value="1"/>
</dbReference>
<dbReference type="SUPFAM" id="SSF53218">
    <property type="entry name" value="Molybdenum cofactor biosynthesis proteins"/>
    <property type="match status" value="1"/>
</dbReference>
<dbReference type="GO" id="GO:0046872">
    <property type="term" value="F:metal ion binding"/>
    <property type="evidence" value="ECO:0007669"/>
    <property type="project" value="UniProtKB-UniRule"/>
</dbReference>
<dbReference type="Proteomes" id="UP000177309">
    <property type="component" value="Unassembled WGS sequence"/>
</dbReference>
<proteinExistence type="inferred from homology"/>
<comment type="catalytic activity">
    <reaction evidence="10">
        <text>adenylyl-molybdopterin + molybdate = Mo-molybdopterin + AMP + H(+)</text>
        <dbReference type="Rhea" id="RHEA:35047"/>
        <dbReference type="ChEBI" id="CHEBI:15378"/>
        <dbReference type="ChEBI" id="CHEBI:36264"/>
        <dbReference type="ChEBI" id="CHEBI:62727"/>
        <dbReference type="ChEBI" id="CHEBI:71302"/>
        <dbReference type="ChEBI" id="CHEBI:456215"/>
        <dbReference type="EC" id="2.10.1.1"/>
    </reaction>
</comment>
<evidence type="ECO:0000256" key="6">
    <source>
        <dbReference type="ARBA" id="ARBA00022679"/>
    </source>
</evidence>
<keyword evidence="5 11" id="KW-0500">Molybdenum</keyword>
<comment type="similarity">
    <text evidence="4 11">Belongs to the MoeA family.</text>
</comment>
<dbReference type="InterPro" id="IPR005111">
    <property type="entry name" value="MoeA_C_domain_IV"/>
</dbReference>
<dbReference type="SUPFAM" id="SSF63867">
    <property type="entry name" value="MoeA C-terminal domain-like"/>
    <property type="match status" value="1"/>
</dbReference>
<evidence type="ECO:0000256" key="8">
    <source>
        <dbReference type="ARBA" id="ARBA00022842"/>
    </source>
</evidence>
<dbReference type="FunFam" id="3.40.980.10:FF:000004">
    <property type="entry name" value="Molybdopterin molybdenumtransferase"/>
    <property type="match status" value="1"/>
</dbReference>
<evidence type="ECO:0000256" key="4">
    <source>
        <dbReference type="ARBA" id="ARBA00010763"/>
    </source>
</evidence>
<dbReference type="Pfam" id="PF03454">
    <property type="entry name" value="MoeA_C"/>
    <property type="match status" value="1"/>
</dbReference>
<dbReference type="NCBIfam" id="NF045515">
    <property type="entry name" value="Glp_gephyrin"/>
    <property type="match status" value="1"/>
</dbReference>
<keyword evidence="7 11" id="KW-0479">Metal-binding</keyword>
<dbReference type="Pfam" id="PF03453">
    <property type="entry name" value="MoeA_N"/>
    <property type="match status" value="1"/>
</dbReference>
<evidence type="ECO:0000313" key="14">
    <source>
        <dbReference type="Proteomes" id="UP000177309"/>
    </source>
</evidence>
<comment type="pathway">
    <text evidence="3 11">Cofactor biosynthesis; molybdopterin biosynthesis.</text>
</comment>
<organism evidence="13 14">
    <name type="scientific">candidate division WOR-1 bacterium RIFOXYC2_FULL_41_25</name>
    <dbReference type="NCBI Taxonomy" id="1802586"/>
    <lineage>
        <taxon>Bacteria</taxon>
        <taxon>Bacillati</taxon>
        <taxon>Saganbacteria</taxon>
    </lineage>
</organism>
<evidence type="ECO:0000256" key="11">
    <source>
        <dbReference type="RuleBase" id="RU365090"/>
    </source>
</evidence>
<comment type="caution">
    <text evidence="13">The sequence shown here is derived from an EMBL/GenBank/DDBJ whole genome shotgun (WGS) entry which is preliminary data.</text>
</comment>
<gene>
    <name evidence="13" type="ORF">A2462_08120</name>
</gene>
<evidence type="ECO:0000256" key="10">
    <source>
        <dbReference type="ARBA" id="ARBA00047317"/>
    </source>
</evidence>
<evidence type="ECO:0000256" key="2">
    <source>
        <dbReference type="ARBA" id="ARBA00002901"/>
    </source>
</evidence>
<evidence type="ECO:0000259" key="12">
    <source>
        <dbReference type="SMART" id="SM00852"/>
    </source>
</evidence>
<dbReference type="InterPro" id="IPR036135">
    <property type="entry name" value="MoeA_linker/N_sf"/>
</dbReference>
<evidence type="ECO:0000313" key="13">
    <source>
        <dbReference type="EMBL" id="OGC34178.1"/>
    </source>
</evidence>
<comment type="function">
    <text evidence="2 11">Catalyzes the insertion of molybdate into adenylated molybdopterin with the concomitant release of AMP.</text>
</comment>
<dbReference type="InterPro" id="IPR008284">
    <property type="entry name" value="MoCF_biosynth_CS"/>
</dbReference>
<dbReference type="InterPro" id="IPR036425">
    <property type="entry name" value="MoaB/Mog-like_dom_sf"/>
</dbReference>
<dbReference type="InterPro" id="IPR005110">
    <property type="entry name" value="MoeA_linker/N"/>
</dbReference>
<evidence type="ECO:0000256" key="9">
    <source>
        <dbReference type="ARBA" id="ARBA00023150"/>
    </source>
</evidence>
<dbReference type="InterPro" id="IPR001453">
    <property type="entry name" value="MoaB/Mog_dom"/>
</dbReference>